<evidence type="ECO:0000259" key="3">
    <source>
        <dbReference type="Pfam" id="PF24525"/>
    </source>
</evidence>
<keyword evidence="5" id="KW-1185">Reference proteome</keyword>
<feature type="coiled-coil region" evidence="1">
    <location>
        <begin position="419"/>
        <end position="461"/>
    </location>
</feature>
<accession>A0A9P1IYT0</accession>
<comment type="caution">
    <text evidence="4">The sequence shown here is derived from an EMBL/GenBank/DDBJ whole genome shotgun (WGS) entry which is preliminary data.</text>
</comment>
<sequence>MKQAKTQYNQEKERNNQLNKDVKEKNKLVKNFETRVTTLQSEKDDVVEKQKQLQKELQGVQKRASDDAQKAKREMQQLQEQKKHLQNDFNNREHDFKGQVSQMEEKVREVKKLKEELAVEKNKVNQLQQVSSSHQERAKKSEIALLQHQLDAGLSLLDRAMVDAKKKMKEMEDAANSRARSANEISLCIQSRDEWSNIIEEIKKSIETTKIEHETQIESIKNGKPLSSLSKISVPKPPPAPQLVKVAPIAPVEPTKPVPGVIGTRPATAQSTTPNPVPQPTPPNNGPRPISPGSRAPGSPVNKPSTSNQGSSSPARHAPIGTRPNGTVVNGCSADSSSTGNPWSWSDSLSAITESFHPLKRFGTEERTNLFNANDLLAGLTGLSNNWTSADDQWNASVANLTNNLNSQPINFITPLTMQNQLQQQQQQAQQQAAQQAQQQAAQHQQQVQQSQLQAAAASQQQNSQAYSNASSWNNYPEMHRQYMFRQQQQYQQHLTIISKKIGMDLEKTNELVTDFCREHKVHYQNITGDDSVVEKIREYYNKRVHQIRMSAPPGAAPGYLANPLVSVMDRANFNNLLGDTHQMTDRSGGLPNMDKW</sequence>
<feature type="compositionally biased region" description="Pro residues" evidence="2">
    <location>
        <begin position="275"/>
        <end position="290"/>
    </location>
</feature>
<dbReference type="EMBL" id="CANHGI010000006">
    <property type="protein sequence ID" value="CAI5454851.1"/>
    <property type="molecule type" value="Genomic_DNA"/>
</dbReference>
<dbReference type="AlphaFoldDB" id="A0A9P1IYT0"/>
<evidence type="ECO:0000313" key="4">
    <source>
        <dbReference type="EMBL" id="CAI5454851.1"/>
    </source>
</evidence>
<evidence type="ECO:0000256" key="1">
    <source>
        <dbReference type="SAM" id="Coils"/>
    </source>
</evidence>
<feature type="domain" description="TTC3/DZIP3-like helical" evidence="3">
    <location>
        <begin position="13"/>
        <end position="239"/>
    </location>
</feature>
<feature type="region of interest" description="Disordered" evidence="2">
    <location>
        <begin position="243"/>
        <end position="343"/>
    </location>
</feature>
<dbReference type="PANTHER" id="PTHR17550">
    <property type="entry name" value="E3 UBIQUITIN-PROTEIN LIGASE TTC3"/>
    <property type="match status" value="1"/>
</dbReference>
<proteinExistence type="predicted"/>
<dbReference type="PANTHER" id="PTHR17550:SF4">
    <property type="entry name" value="E3 UBIQUITIN-PROTEIN LIGASE TTC3"/>
    <property type="match status" value="1"/>
</dbReference>
<gene>
    <name evidence="4" type="ORF">CAMP_LOCUS17488</name>
</gene>
<protein>
    <recommendedName>
        <fullName evidence="3">TTC3/DZIP3-like helical domain-containing protein</fullName>
    </recommendedName>
</protein>
<feature type="compositionally biased region" description="Basic and acidic residues" evidence="2">
    <location>
        <begin position="63"/>
        <end position="92"/>
    </location>
</feature>
<feature type="compositionally biased region" description="Basic and acidic residues" evidence="2">
    <location>
        <begin position="10"/>
        <end position="26"/>
    </location>
</feature>
<feature type="region of interest" description="Disordered" evidence="2">
    <location>
        <begin position="57"/>
        <end position="92"/>
    </location>
</feature>
<feature type="compositionally biased region" description="Polar residues" evidence="2">
    <location>
        <begin position="324"/>
        <end position="343"/>
    </location>
</feature>
<feature type="compositionally biased region" description="Polar residues" evidence="2">
    <location>
        <begin position="302"/>
        <end position="314"/>
    </location>
</feature>
<keyword evidence="1" id="KW-0175">Coiled coil</keyword>
<dbReference type="Proteomes" id="UP001152747">
    <property type="component" value="Unassembled WGS sequence"/>
</dbReference>
<organism evidence="4 5">
    <name type="scientific">Caenorhabditis angaria</name>
    <dbReference type="NCBI Taxonomy" id="860376"/>
    <lineage>
        <taxon>Eukaryota</taxon>
        <taxon>Metazoa</taxon>
        <taxon>Ecdysozoa</taxon>
        <taxon>Nematoda</taxon>
        <taxon>Chromadorea</taxon>
        <taxon>Rhabditida</taxon>
        <taxon>Rhabditina</taxon>
        <taxon>Rhabditomorpha</taxon>
        <taxon>Rhabditoidea</taxon>
        <taxon>Rhabditidae</taxon>
        <taxon>Peloderinae</taxon>
        <taxon>Caenorhabditis</taxon>
    </lineage>
</organism>
<reference evidence="4" key="1">
    <citation type="submission" date="2022-11" db="EMBL/GenBank/DDBJ databases">
        <authorList>
            <person name="Kikuchi T."/>
        </authorList>
    </citation>
    <scope>NUCLEOTIDE SEQUENCE</scope>
    <source>
        <strain evidence="4">PS1010</strain>
    </source>
</reference>
<name>A0A9P1IYT0_9PELO</name>
<evidence type="ECO:0000256" key="2">
    <source>
        <dbReference type="SAM" id="MobiDB-lite"/>
    </source>
</evidence>
<dbReference type="Pfam" id="PF24525">
    <property type="entry name" value="TTC3"/>
    <property type="match status" value="1"/>
</dbReference>
<feature type="region of interest" description="Disordered" evidence="2">
    <location>
        <begin position="1"/>
        <end position="26"/>
    </location>
</feature>
<dbReference type="InterPro" id="IPR056872">
    <property type="entry name" value="TTC3/DZIP3-like_helical"/>
</dbReference>
<evidence type="ECO:0000313" key="5">
    <source>
        <dbReference type="Proteomes" id="UP001152747"/>
    </source>
</evidence>